<reference evidence="2 3" key="1">
    <citation type="submission" date="2019-03" db="EMBL/GenBank/DDBJ databases">
        <title>Draft genome sequences of novel Actinobacteria.</title>
        <authorList>
            <person name="Sahin N."/>
            <person name="Ay H."/>
            <person name="Saygin H."/>
        </authorList>
    </citation>
    <scope>NUCLEOTIDE SEQUENCE [LARGE SCALE GENOMIC DNA]</scope>
    <source>
        <strain evidence="2 3">H3C3</strain>
    </source>
</reference>
<organism evidence="2 3">
    <name type="scientific">Actinomadura rubrisoli</name>
    <dbReference type="NCBI Taxonomy" id="2530368"/>
    <lineage>
        <taxon>Bacteria</taxon>
        <taxon>Bacillati</taxon>
        <taxon>Actinomycetota</taxon>
        <taxon>Actinomycetes</taxon>
        <taxon>Streptosporangiales</taxon>
        <taxon>Thermomonosporaceae</taxon>
        <taxon>Actinomadura</taxon>
    </lineage>
</organism>
<evidence type="ECO:0008006" key="4">
    <source>
        <dbReference type="Google" id="ProtNLM"/>
    </source>
</evidence>
<proteinExistence type="predicted"/>
<gene>
    <name evidence="2" type="ORF">E1298_09885</name>
</gene>
<evidence type="ECO:0000256" key="1">
    <source>
        <dbReference type="SAM" id="MobiDB-lite"/>
    </source>
</evidence>
<name>A0A4R5C196_9ACTN</name>
<evidence type="ECO:0000313" key="2">
    <source>
        <dbReference type="EMBL" id="TDD93358.1"/>
    </source>
</evidence>
<feature type="region of interest" description="Disordered" evidence="1">
    <location>
        <begin position="211"/>
        <end position="232"/>
    </location>
</feature>
<comment type="caution">
    <text evidence="2">The sequence shown here is derived from an EMBL/GenBank/DDBJ whole genome shotgun (WGS) entry which is preliminary data.</text>
</comment>
<dbReference type="AlphaFoldDB" id="A0A4R5C196"/>
<dbReference type="EMBL" id="SMKU01000033">
    <property type="protein sequence ID" value="TDD93358.1"/>
    <property type="molecule type" value="Genomic_DNA"/>
</dbReference>
<dbReference type="NCBIfam" id="NF038083">
    <property type="entry name" value="CU044_5270_fam"/>
    <property type="match status" value="1"/>
</dbReference>
<accession>A0A4R5C196</accession>
<dbReference type="Proteomes" id="UP000294513">
    <property type="component" value="Unassembled WGS sequence"/>
</dbReference>
<sequence>MNDLEMIESLRGGTPQITPEAASAARARLQAEWTAAPRPVRGWTMPRPVTRIAVAGVLGVTIVAAVTLSQLTGGKHNLSVASAAELGDRAAVAVEKTPDKGPGPHQWIYARSRNAEFKGDMNSWWKGMDTSRLNTVEGWERVDGRESAEIVDGKLKVTKAGWRYDEHGKPVGYKSPDQSGYRLTKMLPTEPRALLRTLYDPKTMRMAYWDPEEAGSGGPGPATPVPPAGGRESARSVFGTITELLQRPLPSALRAALYRALPQIRSVSVERDVRDAAGRRGIAFTHTFEGWNRQMIILDPVTYRFLGTYSYAIKEHSPGDGEGTVKKGTVLQWTAQTALRVVGKPGLR</sequence>
<protein>
    <recommendedName>
        <fullName evidence="4">CU044_5270 family protein</fullName>
    </recommendedName>
</protein>
<dbReference type="RefSeq" id="WP_131891482.1">
    <property type="nucleotide sequence ID" value="NZ_SMKU01000033.1"/>
</dbReference>
<keyword evidence="3" id="KW-1185">Reference proteome</keyword>
<evidence type="ECO:0000313" key="3">
    <source>
        <dbReference type="Proteomes" id="UP000294513"/>
    </source>
</evidence>
<dbReference type="InterPro" id="IPR047789">
    <property type="entry name" value="CU044_5270-like"/>
</dbReference>
<dbReference type="OrthoDB" id="3509545at2"/>